<dbReference type="InterPro" id="IPR050268">
    <property type="entry name" value="NADH-dep_flavin_reductase"/>
</dbReference>
<dbReference type="InterPro" id="IPR012349">
    <property type="entry name" value="Split_barrel_FMN-bd"/>
</dbReference>
<feature type="compositionally biased region" description="Low complexity" evidence="3">
    <location>
        <begin position="7"/>
        <end position="37"/>
    </location>
</feature>
<feature type="domain" description="Flavin reductase like" evidence="4">
    <location>
        <begin position="44"/>
        <end position="190"/>
    </location>
</feature>
<dbReference type="Proteomes" id="UP001431926">
    <property type="component" value="Chromosome"/>
</dbReference>
<dbReference type="Pfam" id="PF01613">
    <property type="entry name" value="Flavin_Reduct"/>
    <property type="match status" value="1"/>
</dbReference>
<keyword evidence="2" id="KW-0560">Oxidoreductase</keyword>
<evidence type="ECO:0000313" key="6">
    <source>
        <dbReference type="Proteomes" id="UP001431926"/>
    </source>
</evidence>
<proteinExistence type="inferred from homology"/>
<evidence type="ECO:0000259" key="4">
    <source>
        <dbReference type="SMART" id="SM00903"/>
    </source>
</evidence>
<dbReference type="SMART" id="SM00903">
    <property type="entry name" value="Flavin_Reduct"/>
    <property type="match status" value="1"/>
</dbReference>
<dbReference type="PANTHER" id="PTHR30466">
    <property type="entry name" value="FLAVIN REDUCTASE"/>
    <property type="match status" value="1"/>
</dbReference>
<evidence type="ECO:0000256" key="3">
    <source>
        <dbReference type="SAM" id="MobiDB-lite"/>
    </source>
</evidence>
<gene>
    <name evidence="5" type="ORF">OG367_18680</name>
</gene>
<comment type="similarity">
    <text evidence="1">Belongs to the non-flavoprotein flavin reductase family.</text>
</comment>
<dbReference type="InterPro" id="IPR002563">
    <property type="entry name" value="Flavin_Rdtase-like_dom"/>
</dbReference>
<dbReference type="SUPFAM" id="SSF50475">
    <property type="entry name" value="FMN-binding split barrel"/>
    <property type="match status" value="1"/>
</dbReference>
<reference evidence="5" key="1">
    <citation type="submission" date="2022-10" db="EMBL/GenBank/DDBJ databases">
        <title>The complete genomes of actinobacterial strains from the NBC collection.</title>
        <authorList>
            <person name="Joergensen T.S."/>
            <person name="Alvarez Arevalo M."/>
            <person name="Sterndorff E.B."/>
            <person name="Faurdal D."/>
            <person name="Vuksanovic O."/>
            <person name="Mourched A.-S."/>
            <person name="Charusanti P."/>
            <person name="Shaw S."/>
            <person name="Blin K."/>
            <person name="Weber T."/>
        </authorList>
    </citation>
    <scope>NUCLEOTIDE SEQUENCE</scope>
    <source>
        <strain evidence="5">NBC_01436</strain>
    </source>
</reference>
<evidence type="ECO:0000256" key="2">
    <source>
        <dbReference type="ARBA" id="ARBA00023002"/>
    </source>
</evidence>
<dbReference type="EMBL" id="CP109491">
    <property type="protein sequence ID" value="WUX38131.1"/>
    <property type="molecule type" value="Genomic_DNA"/>
</dbReference>
<evidence type="ECO:0000313" key="5">
    <source>
        <dbReference type="EMBL" id="WUX38131.1"/>
    </source>
</evidence>
<dbReference type="Gene3D" id="2.30.110.10">
    <property type="entry name" value="Electron Transport, Fmn-binding Protein, Chain A"/>
    <property type="match status" value="1"/>
</dbReference>
<dbReference type="PANTHER" id="PTHR30466:SF11">
    <property type="entry name" value="FLAVIN-DEPENDENT MONOOXYGENASE, REDUCTASE SUBUNIT HSAB"/>
    <property type="match status" value="1"/>
</dbReference>
<protein>
    <submittedName>
        <fullName evidence="5">Flavin reductase family protein</fullName>
    </submittedName>
</protein>
<sequence>MSPEPQPAARSAPVRPAPGRSAVARPAPAGAARARPAPDIRPLMAGFPSGVGVVTTFARDGSPRGMTCTSLCSVSLDPPILLVCLGTGSHTLKAVRESGAFAVNLLHARGRPAAELFASGAPDRFDRVVWRAGAGDAGPHLTEDAHIIADCSVVGDQVVGDHAVLMGEVRAAVPVRRERPLLYGLRRFSVWPHPVDGARPVRDAVG</sequence>
<organism evidence="5 6">
    <name type="scientific">Streptomyces anulatus</name>
    <name type="common">Streptomyces chrysomallus</name>
    <dbReference type="NCBI Taxonomy" id="1892"/>
    <lineage>
        <taxon>Bacteria</taxon>
        <taxon>Bacillati</taxon>
        <taxon>Actinomycetota</taxon>
        <taxon>Actinomycetes</taxon>
        <taxon>Kitasatosporales</taxon>
        <taxon>Streptomycetaceae</taxon>
        <taxon>Streptomyces</taxon>
    </lineage>
</organism>
<keyword evidence="6" id="KW-1185">Reference proteome</keyword>
<dbReference type="RefSeq" id="WP_329356655.1">
    <property type="nucleotide sequence ID" value="NZ_CP109490.1"/>
</dbReference>
<name>A0ABZ1ZM60_STRAQ</name>
<feature type="region of interest" description="Disordered" evidence="3">
    <location>
        <begin position="1"/>
        <end position="39"/>
    </location>
</feature>
<accession>A0ABZ1ZM60</accession>
<evidence type="ECO:0000256" key="1">
    <source>
        <dbReference type="ARBA" id="ARBA00008898"/>
    </source>
</evidence>